<evidence type="ECO:0000313" key="2">
    <source>
        <dbReference type="EMBL" id="KAH9311824.1"/>
    </source>
</evidence>
<proteinExistence type="predicted"/>
<feature type="non-terminal residue" evidence="2">
    <location>
        <position position="91"/>
    </location>
</feature>
<keyword evidence="3" id="KW-1185">Reference proteome</keyword>
<comment type="caution">
    <text evidence="2">The sequence shown here is derived from an EMBL/GenBank/DDBJ whole genome shotgun (WGS) entry which is preliminary data.</text>
</comment>
<dbReference type="EMBL" id="JAHRHJ020000006">
    <property type="protein sequence ID" value="KAH9311824.1"/>
    <property type="molecule type" value="Genomic_DNA"/>
</dbReference>
<dbReference type="Pfam" id="PF14111">
    <property type="entry name" value="DUF4283"/>
    <property type="match status" value="1"/>
</dbReference>
<accession>A0AA38L151</accession>
<dbReference type="Proteomes" id="UP000824469">
    <property type="component" value="Unassembled WGS sequence"/>
</dbReference>
<reference evidence="2 3" key="1">
    <citation type="journal article" date="2021" name="Nat. Plants">
        <title>The Taxus genome provides insights into paclitaxel biosynthesis.</title>
        <authorList>
            <person name="Xiong X."/>
            <person name="Gou J."/>
            <person name="Liao Q."/>
            <person name="Li Y."/>
            <person name="Zhou Q."/>
            <person name="Bi G."/>
            <person name="Li C."/>
            <person name="Du R."/>
            <person name="Wang X."/>
            <person name="Sun T."/>
            <person name="Guo L."/>
            <person name="Liang H."/>
            <person name="Lu P."/>
            <person name="Wu Y."/>
            <person name="Zhang Z."/>
            <person name="Ro D.K."/>
            <person name="Shang Y."/>
            <person name="Huang S."/>
            <person name="Yan J."/>
        </authorList>
    </citation>
    <scope>NUCLEOTIDE SEQUENCE [LARGE SCALE GENOMIC DNA]</scope>
    <source>
        <strain evidence="2">Ta-2019</strain>
    </source>
</reference>
<dbReference type="InterPro" id="IPR025558">
    <property type="entry name" value="DUF4283"/>
</dbReference>
<organism evidence="2 3">
    <name type="scientific">Taxus chinensis</name>
    <name type="common">Chinese yew</name>
    <name type="synonym">Taxus wallichiana var. chinensis</name>
    <dbReference type="NCBI Taxonomy" id="29808"/>
    <lineage>
        <taxon>Eukaryota</taxon>
        <taxon>Viridiplantae</taxon>
        <taxon>Streptophyta</taxon>
        <taxon>Embryophyta</taxon>
        <taxon>Tracheophyta</taxon>
        <taxon>Spermatophyta</taxon>
        <taxon>Pinopsida</taxon>
        <taxon>Pinidae</taxon>
        <taxon>Conifers II</taxon>
        <taxon>Cupressales</taxon>
        <taxon>Taxaceae</taxon>
        <taxon>Taxus</taxon>
    </lineage>
</organism>
<dbReference type="AlphaFoldDB" id="A0AA38L151"/>
<evidence type="ECO:0000313" key="3">
    <source>
        <dbReference type="Proteomes" id="UP000824469"/>
    </source>
</evidence>
<sequence length="91" mass="10950">MENALIGKMVGRRPNIDSIISWFILKWKPKGHMDVTALSNRFFLFSFNNSKDPQRIVNYGPWFLKKLGLFLKKWNSKFNPYKENINQFHDW</sequence>
<protein>
    <recommendedName>
        <fullName evidence="1">DUF4283 domain-containing protein</fullName>
    </recommendedName>
</protein>
<feature type="domain" description="DUF4283" evidence="1">
    <location>
        <begin position="2"/>
        <end position="80"/>
    </location>
</feature>
<gene>
    <name evidence="2" type="ORF">KI387_026859</name>
</gene>
<name>A0AA38L151_TAXCH</name>
<evidence type="ECO:0000259" key="1">
    <source>
        <dbReference type="Pfam" id="PF14111"/>
    </source>
</evidence>